<dbReference type="AlphaFoldDB" id="A0A1T1GPB3"/>
<sequence length="70" mass="7527">VQSGRLRAAPIEGLVLERFIAHARQRPPSSATIALMSTIRALVAMMISAGDWPMAQLHDTSVAQADTRDA</sequence>
<dbReference type="Proteomes" id="UP000190064">
    <property type="component" value="Unassembled WGS sequence"/>
</dbReference>
<keyword evidence="2" id="KW-1185">Reference proteome</keyword>
<dbReference type="EMBL" id="MTSD02000168">
    <property type="protein sequence ID" value="OOV79459.1"/>
    <property type="molecule type" value="Genomic_DNA"/>
</dbReference>
<proteinExistence type="predicted"/>
<gene>
    <name evidence="1" type="ORF">BTA35_0217195</name>
</gene>
<reference evidence="1" key="1">
    <citation type="submission" date="2017-02" db="EMBL/GenBank/DDBJ databases">
        <title>Draft Genome Sequence of the Salt Water Bacterium Oceanospirillum linum ATCC 11336.</title>
        <authorList>
            <person name="Trachtenberg A.M."/>
            <person name="Carney J.G."/>
            <person name="Linnane J.D."/>
            <person name="Rheaume B.A."/>
            <person name="Pitts N.L."/>
            <person name="Mykles D.L."/>
            <person name="Maclea K.S."/>
        </authorList>
    </citation>
    <scope>NUCLEOTIDE SEQUENCE [LARGE SCALE GENOMIC DNA]</scope>
    <source>
        <strain evidence="1">ATCC 11336</strain>
    </source>
</reference>
<evidence type="ECO:0000313" key="1">
    <source>
        <dbReference type="EMBL" id="OOV79459.1"/>
    </source>
</evidence>
<name>A0A1T1GPB3_OCELI</name>
<dbReference type="RefSeq" id="WP_202931323.1">
    <property type="nucleotide sequence ID" value="NZ_MTSD02000168.1"/>
</dbReference>
<feature type="non-terminal residue" evidence="1">
    <location>
        <position position="1"/>
    </location>
</feature>
<organism evidence="1 2">
    <name type="scientific">Oceanospirillum linum</name>
    <dbReference type="NCBI Taxonomy" id="966"/>
    <lineage>
        <taxon>Bacteria</taxon>
        <taxon>Pseudomonadati</taxon>
        <taxon>Pseudomonadota</taxon>
        <taxon>Gammaproteobacteria</taxon>
        <taxon>Oceanospirillales</taxon>
        <taxon>Oceanospirillaceae</taxon>
        <taxon>Oceanospirillum</taxon>
    </lineage>
</organism>
<evidence type="ECO:0000313" key="2">
    <source>
        <dbReference type="Proteomes" id="UP000190064"/>
    </source>
</evidence>
<accession>A0A1T1GPB3</accession>
<protein>
    <submittedName>
        <fullName evidence="1">LysR family transcriptional regulator</fullName>
    </submittedName>
</protein>
<comment type="caution">
    <text evidence="1">The sequence shown here is derived from an EMBL/GenBank/DDBJ whole genome shotgun (WGS) entry which is preliminary data.</text>
</comment>